<evidence type="ECO:0000313" key="1">
    <source>
        <dbReference type="EMBL" id="GGO76881.1"/>
    </source>
</evidence>
<comment type="caution">
    <text evidence="1">The sequence shown here is derived from an EMBL/GenBank/DDBJ whole genome shotgun (WGS) entry which is preliminary data.</text>
</comment>
<name>A0A917Z7I4_9GAMM</name>
<dbReference type="Proteomes" id="UP000599578">
    <property type="component" value="Unassembled WGS sequence"/>
</dbReference>
<accession>A0A917Z7I4</accession>
<protein>
    <submittedName>
        <fullName evidence="1">Uncharacterized protein</fullName>
    </submittedName>
</protein>
<reference evidence="1 2" key="1">
    <citation type="journal article" date="2014" name="Int. J. Syst. Evol. Microbiol.">
        <title>Complete genome sequence of Corynebacterium casei LMG S-19264T (=DSM 44701T), isolated from a smear-ripened cheese.</title>
        <authorList>
            <consortium name="US DOE Joint Genome Institute (JGI-PGF)"/>
            <person name="Walter F."/>
            <person name="Albersmeier A."/>
            <person name="Kalinowski J."/>
            <person name="Ruckert C."/>
        </authorList>
    </citation>
    <scope>NUCLEOTIDE SEQUENCE [LARGE SCALE GENOMIC DNA]</scope>
    <source>
        <strain evidence="1 2">CGMCC 1.7286</strain>
    </source>
</reference>
<proteinExistence type="predicted"/>
<keyword evidence="2" id="KW-1185">Reference proteome</keyword>
<gene>
    <name evidence="1" type="ORF">GCM10011348_05140</name>
</gene>
<dbReference type="EMBL" id="BMLT01000001">
    <property type="protein sequence ID" value="GGO76881.1"/>
    <property type="molecule type" value="Genomic_DNA"/>
</dbReference>
<dbReference type="AlphaFoldDB" id="A0A917Z7I4"/>
<organism evidence="1 2">
    <name type="scientific">Marinobacterium nitratireducens</name>
    <dbReference type="NCBI Taxonomy" id="518897"/>
    <lineage>
        <taxon>Bacteria</taxon>
        <taxon>Pseudomonadati</taxon>
        <taxon>Pseudomonadota</taxon>
        <taxon>Gammaproteobacteria</taxon>
        <taxon>Oceanospirillales</taxon>
        <taxon>Oceanospirillaceae</taxon>
        <taxon>Marinobacterium</taxon>
    </lineage>
</organism>
<evidence type="ECO:0000313" key="2">
    <source>
        <dbReference type="Proteomes" id="UP000599578"/>
    </source>
</evidence>
<sequence>MSAFSPVCLKLSRAALATCVVMNPHSIELAGGFKKLLHNGAILLRSGTGNVLTHNQHATLSQLRYNEAP</sequence>